<dbReference type="Proteomes" id="UP001152797">
    <property type="component" value="Unassembled WGS sequence"/>
</dbReference>
<feature type="region of interest" description="Disordered" evidence="1">
    <location>
        <begin position="680"/>
        <end position="714"/>
    </location>
</feature>
<reference evidence="2" key="1">
    <citation type="submission" date="2022-10" db="EMBL/GenBank/DDBJ databases">
        <authorList>
            <person name="Chen Y."/>
            <person name="Dougan E. K."/>
            <person name="Chan C."/>
            <person name="Rhodes N."/>
            <person name="Thang M."/>
        </authorList>
    </citation>
    <scope>NUCLEOTIDE SEQUENCE</scope>
</reference>
<evidence type="ECO:0000313" key="4">
    <source>
        <dbReference type="Proteomes" id="UP001152797"/>
    </source>
</evidence>
<proteinExistence type="predicted"/>
<organism evidence="2">
    <name type="scientific">Cladocopium goreaui</name>
    <dbReference type="NCBI Taxonomy" id="2562237"/>
    <lineage>
        <taxon>Eukaryota</taxon>
        <taxon>Sar</taxon>
        <taxon>Alveolata</taxon>
        <taxon>Dinophyceae</taxon>
        <taxon>Suessiales</taxon>
        <taxon>Symbiodiniaceae</taxon>
        <taxon>Cladocopium</taxon>
    </lineage>
</organism>
<gene>
    <name evidence="2" type="ORF">C1SCF055_LOCUS15211</name>
</gene>
<name>A0A9P1C9F9_9DINO</name>
<dbReference type="OrthoDB" id="425294at2759"/>
<evidence type="ECO:0000256" key="1">
    <source>
        <dbReference type="SAM" id="MobiDB-lite"/>
    </source>
</evidence>
<sequence>MNRKELVQELDALQDKFKLQQKYGRSVQPDSRLPTGPAALRAAEEHLASRLPASRAERALEEITHGQAMWQKFQEQAEADEKSKELHGPNGIAQRKDGLDMSFQQLMSDASRMRSQLNEIGLQLGRGGRDKALEHLKQNAVPRDLQDEFREQQKVLLEQKRLLEQLRHERQVAAGDQYWLHRKNRLDHEDNIVGKEGVDPAVPPEELLEAHQRMRANPEGERIYGWSDPQVAVPPQDGYVCAEILQVSRRQQPGTVAELCIIDKAGVTLARSTADFPDEVGERCVMTVTIPEAIAAGNATAEVSILGPNWQNSLRLPLSDLSSCVQLQDYQMEGEKPLNVRMSLVCVRPQNDQGHRLQASRVVDNPSVCPHSDLPGSYPELPPSDAFRRSQKAQWQEQGCPDYIHGVDLSYNLATENERRARAVAMRKRAPIRAQEEIATTPTFEAEDIPGSTEEPPVRGGFFSGWEEPSDFRSRAQGSSSQSSRWDRDDLSELGSRNDPSRSSHGFAERGVRRGPEADVSLTPRKANVSSHGFAKRGPVEDYQLSQARGGLRLDAVDIYQGPYQEVVTSPAFGAPNESQQMTRQDDSAEHSRSPRTKIKKKVARPYVQSEEANPRNMETAVASTWTLPDFPAFAAFAGFGTQQEPQEEEIPAAQPESEPSFLTALTMPFAAFAGFGEEAQAKPPAPKPPPPKKVPQKPVKPKESAKAKAARAAKEELKSMTQVGWQPWAMYAADEEPIENQDSVVLPLRPPHSARNLNQLYGKLLHRQRDGKLGHRNVGQDVLEFAARVAKLETLAPNLQQHEEEEVNGANKMMTAYAALLLDSLQQYKDSSVLGLWIVEALTTLFHAGGADQQAEFSVPFFHAFVDVGLTFQSDDLPNLHMRVLQGLAEVASPDCRLCDPGLLDYVLDQLDQNRNKLNTLTTEHALAVLCMLRSPNRVNEQLRHCLLVLRGLKSEEHLCTRAMVTAAELYTVVDRLVAKERQSREQGNFYSSTFDDAAQSAFLAERGIPQSGVDVRLVATVTNHKVEGCTMLYYVVLCYTSDRLNSMGLSTWRKVIVSYI</sequence>
<reference evidence="3" key="2">
    <citation type="submission" date="2024-04" db="EMBL/GenBank/DDBJ databases">
        <authorList>
            <person name="Chen Y."/>
            <person name="Shah S."/>
            <person name="Dougan E. K."/>
            <person name="Thang M."/>
            <person name="Chan C."/>
        </authorList>
    </citation>
    <scope>NUCLEOTIDE SEQUENCE [LARGE SCALE GENOMIC DNA]</scope>
</reference>
<evidence type="ECO:0000313" key="3">
    <source>
        <dbReference type="EMBL" id="CAL1141352.1"/>
    </source>
</evidence>
<dbReference type="EMBL" id="CAMXCT020001224">
    <property type="protein sequence ID" value="CAL1141352.1"/>
    <property type="molecule type" value="Genomic_DNA"/>
</dbReference>
<dbReference type="EMBL" id="CAMXCT030001224">
    <property type="protein sequence ID" value="CAL4775289.1"/>
    <property type="molecule type" value="Genomic_DNA"/>
</dbReference>
<keyword evidence="4" id="KW-1185">Reference proteome</keyword>
<feature type="compositionally biased region" description="Basic and acidic residues" evidence="1">
    <location>
        <begin position="499"/>
        <end position="517"/>
    </location>
</feature>
<feature type="compositionally biased region" description="Basic and acidic residues" evidence="1">
    <location>
        <begin position="584"/>
        <end position="593"/>
    </location>
</feature>
<accession>A0A9P1C9F9</accession>
<feature type="region of interest" description="Disordered" evidence="1">
    <location>
        <begin position="439"/>
        <end position="535"/>
    </location>
</feature>
<feature type="compositionally biased region" description="Pro residues" evidence="1">
    <location>
        <begin position="684"/>
        <end position="694"/>
    </location>
</feature>
<feature type="compositionally biased region" description="Basic residues" evidence="1">
    <location>
        <begin position="594"/>
        <end position="604"/>
    </location>
</feature>
<dbReference type="EMBL" id="CAMXCT010001224">
    <property type="protein sequence ID" value="CAI3987977.1"/>
    <property type="molecule type" value="Genomic_DNA"/>
</dbReference>
<protein>
    <submittedName>
        <fullName evidence="2">Uncharacterized protein</fullName>
    </submittedName>
</protein>
<dbReference type="AlphaFoldDB" id="A0A9P1C9F9"/>
<feature type="compositionally biased region" description="Low complexity" evidence="1">
    <location>
        <begin position="475"/>
        <end position="484"/>
    </location>
</feature>
<comment type="caution">
    <text evidence="2">The sequence shown here is derived from an EMBL/GenBank/DDBJ whole genome shotgun (WGS) entry which is preliminary data.</text>
</comment>
<feature type="compositionally biased region" description="Basic and acidic residues" evidence="1">
    <location>
        <begin position="701"/>
        <end position="714"/>
    </location>
</feature>
<evidence type="ECO:0000313" key="2">
    <source>
        <dbReference type="EMBL" id="CAI3987977.1"/>
    </source>
</evidence>
<feature type="region of interest" description="Disordered" evidence="1">
    <location>
        <begin position="569"/>
        <end position="617"/>
    </location>
</feature>